<dbReference type="AlphaFoldDB" id="A0A370PXK8"/>
<sequence length="59" mass="6683">MPSFPLCLLSRLVLFLLIVVFILEAPGDRVKRGRSTDRMPSQYCPLVLTNCQDRFSGVL</sequence>
<reference evidence="2 3" key="1">
    <citation type="submission" date="2018-07" db="EMBL/GenBank/DDBJ databases">
        <title>Section-level genome sequencing of Aspergillus section Nigri to investigate inter- and intra-species variation.</title>
        <authorList>
            <consortium name="DOE Joint Genome Institute"/>
            <person name="Vesth T.C."/>
            <person name="Nybo J.L."/>
            <person name="Theobald S."/>
            <person name="Frisvad J.C."/>
            <person name="Larsen T.O."/>
            <person name="Nielsen K.F."/>
            <person name="Hoof J.B."/>
            <person name="Brandl J."/>
            <person name="Salamov A."/>
            <person name="Riley R."/>
            <person name="Gladden J.M."/>
            <person name="Phatale P."/>
            <person name="Nielsen M.T."/>
            <person name="Lyhne E.K."/>
            <person name="Kogle M.E."/>
            <person name="Strasser K."/>
            <person name="McDonnell E."/>
            <person name="Barry K."/>
            <person name="Clum A."/>
            <person name="Chen C."/>
            <person name="Nolan M."/>
            <person name="Sandor L."/>
            <person name="Kuo A."/>
            <person name="Lipzen A."/>
            <person name="Hainaut M."/>
            <person name="Drula E."/>
            <person name="Tsang A."/>
            <person name="Magnuson J.K."/>
            <person name="Henrissat B."/>
            <person name="Wiebenga A."/>
            <person name="Simmons B.A."/>
            <person name="Makela M.R."/>
            <person name="De vries R.P."/>
            <person name="Grigoriev I.V."/>
            <person name="Mortensen U.H."/>
            <person name="Baker S.E."/>
            <person name="Andersen M.R."/>
        </authorList>
    </citation>
    <scope>NUCLEOTIDE SEQUENCE [LARGE SCALE GENOMIC DNA]</scope>
    <source>
        <strain evidence="2 3">ATCC 13157</strain>
    </source>
</reference>
<gene>
    <name evidence="2" type="ORF">M752DRAFT_272712</name>
</gene>
<dbReference type="Proteomes" id="UP000254937">
    <property type="component" value="Unassembled WGS sequence"/>
</dbReference>
<evidence type="ECO:0000313" key="2">
    <source>
        <dbReference type="EMBL" id="RDK46927.1"/>
    </source>
</evidence>
<name>A0A370PXK8_ASPPH</name>
<accession>A0A370PXK8</accession>
<feature type="chain" id="PRO_5016771093" evidence="1">
    <location>
        <begin position="28"/>
        <end position="59"/>
    </location>
</feature>
<keyword evidence="1" id="KW-0732">Signal</keyword>
<dbReference type="EMBL" id="KZ851845">
    <property type="protein sequence ID" value="RDK46927.1"/>
    <property type="molecule type" value="Genomic_DNA"/>
</dbReference>
<evidence type="ECO:0000313" key="3">
    <source>
        <dbReference type="Proteomes" id="UP000254937"/>
    </source>
</evidence>
<evidence type="ECO:0000256" key="1">
    <source>
        <dbReference type="SAM" id="SignalP"/>
    </source>
</evidence>
<organism evidence="2 3">
    <name type="scientific">Aspergillus phoenicis ATCC 13157</name>
    <dbReference type="NCBI Taxonomy" id="1353007"/>
    <lineage>
        <taxon>Eukaryota</taxon>
        <taxon>Fungi</taxon>
        <taxon>Dikarya</taxon>
        <taxon>Ascomycota</taxon>
        <taxon>Pezizomycotina</taxon>
        <taxon>Eurotiomycetes</taxon>
        <taxon>Eurotiomycetidae</taxon>
        <taxon>Eurotiales</taxon>
        <taxon>Aspergillaceae</taxon>
        <taxon>Aspergillus</taxon>
    </lineage>
</organism>
<keyword evidence="3" id="KW-1185">Reference proteome</keyword>
<protein>
    <submittedName>
        <fullName evidence="2">Uncharacterized protein</fullName>
    </submittedName>
</protein>
<feature type="signal peptide" evidence="1">
    <location>
        <begin position="1"/>
        <end position="27"/>
    </location>
</feature>
<proteinExistence type="predicted"/>